<keyword evidence="4 10" id="KW-0963">Cytoplasm</keyword>
<evidence type="ECO:0000256" key="1">
    <source>
        <dbReference type="ARBA" id="ARBA00001055"/>
    </source>
</evidence>
<dbReference type="CDD" id="cd01288">
    <property type="entry name" value="FabZ"/>
    <property type="match status" value="1"/>
</dbReference>
<dbReference type="SUPFAM" id="SSF54637">
    <property type="entry name" value="Thioesterase/thiol ester dehydrase-isomerase"/>
    <property type="match status" value="1"/>
</dbReference>
<dbReference type="InterPro" id="IPR029069">
    <property type="entry name" value="HotDog_dom_sf"/>
</dbReference>
<evidence type="ECO:0000256" key="7">
    <source>
        <dbReference type="ARBA" id="ARBA00023098"/>
    </source>
</evidence>
<keyword evidence="6 10" id="KW-0441">Lipid A biosynthesis</keyword>
<evidence type="ECO:0000256" key="9">
    <source>
        <dbReference type="ARBA" id="ARBA00025049"/>
    </source>
</evidence>
<dbReference type="InterPro" id="IPR010084">
    <property type="entry name" value="FabZ"/>
</dbReference>
<dbReference type="RefSeq" id="WP_368847205.1">
    <property type="nucleotide sequence ID" value="NZ_CP194411.1"/>
</dbReference>
<dbReference type="EC" id="4.2.1.59" evidence="10"/>
<comment type="function">
    <text evidence="9 10">Involved in unsaturated fatty acids biosynthesis. Catalyzes the dehydration of short chain beta-hydroxyacyl-ACPs and long chain saturated and unsaturated beta-hydroxyacyl-ACPs.</text>
</comment>
<protein>
    <recommendedName>
        <fullName evidence="10">3-hydroxyacyl-[acyl-carrier-protein] dehydratase FabZ</fullName>
        <ecNumber evidence="10">4.2.1.59</ecNumber>
    </recommendedName>
    <alternativeName>
        <fullName evidence="10">(3R)-hydroxymyristoyl-[acyl-carrier-protein] dehydratase</fullName>
        <shortName evidence="10">(3R)-hydroxymyristoyl-ACP dehydrase</shortName>
    </alternativeName>
    <alternativeName>
        <fullName evidence="10">Beta-hydroxyacyl-ACP dehydratase</fullName>
    </alternativeName>
</protein>
<comment type="catalytic activity">
    <reaction evidence="1 10">
        <text>a (3R)-hydroxyacyl-[ACP] = a (2E)-enoyl-[ACP] + H2O</text>
        <dbReference type="Rhea" id="RHEA:13097"/>
        <dbReference type="Rhea" id="RHEA-COMP:9925"/>
        <dbReference type="Rhea" id="RHEA-COMP:9945"/>
        <dbReference type="ChEBI" id="CHEBI:15377"/>
        <dbReference type="ChEBI" id="CHEBI:78784"/>
        <dbReference type="ChEBI" id="CHEBI:78827"/>
        <dbReference type="EC" id="4.2.1.59"/>
    </reaction>
</comment>
<evidence type="ECO:0000256" key="5">
    <source>
        <dbReference type="ARBA" id="ARBA00022516"/>
    </source>
</evidence>
<evidence type="ECO:0000256" key="4">
    <source>
        <dbReference type="ARBA" id="ARBA00022490"/>
    </source>
</evidence>
<keyword evidence="8 10" id="KW-0456">Lyase</keyword>
<dbReference type="NCBIfam" id="NF000582">
    <property type="entry name" value="PRK00006.1"/>
    <property type="match status" value="1"/>
</dbReference>
<comment type="caution">
    <text evidence="11">The sequence shown here is derived from an EMBL/GenBank/DDBJ whole genome shotgun (WGS) entry which is preliminary data.</text>
</comment>
<dbReference type="Pfam" id="PF07977">
    <property type="entry name" value="FabA"/>
    <property type="match status" value="1"/>
</dbReference>
<dbReference type="Gene3D" id="3.10.129.10">
    <property type="entry name" value="Hotdog Thioesterase"/>
    <property type="match status" value="1"/>
</dbReference>
<dbReference type="GO" id="GO:0019171">
    <property type="term" value="F:(3R)-hydroxyacyl-[acyl-carrier-protein] dehydratase activity"/>
    <property type="evidence" value="ECO:0007669"/>
    <property type="project" value="UniProtKB-EC"/>
</dbReference>
<dbReference type="PANTHER" id="PTHR30272:SF1">
    <property type="entry name" value="3-HYDROXYACYL-[ACYL-CARRIER-PROTEIN] DEHYDRATASE"/>
    <property type="match status" value="1"/>
</dbReference>
<dbReference type="Proteomes" id="UP001559623">
    <property type="component" value="Unassembled WGS sequence"/>
</dbReference>
<evidence type="ECO:0000256" key="3">
    <source>
        <dbReference type="ARBA" id="ARBA00009174"/>
    </source>
</evidence>
<keyword evidence="7 10" id="KW-0443">Lipid metabolism</keyword>
<organism evidence="11 12">
    <name type="scientific">Selenomonas sputigena</name>
    <dbReference type="NCBI Taxonomy" id="69823"/>
    <lineage>
        <taxon>Bacteria</taxon>
        <taxon>Bacillati</taxon>
        <taxon>Bacillota</taxon>
        <taxon>Negativicutes</taxon>
        <taxon>Selenomonadales</taxon>
        <taxon>Selenomonadaceae</taxon>
        <taxon>Selenomonas</taxon>
    </lineage>
</organism>
<dbReference type="NCBIfam" id="TIGR01750">
    <property type="entry name" value="fabZ"/>
    <property type="match status" value="1"/>
</dbReference>
<sequence>MILDINEIKKILPHRPPMLLVDRIIELVPFESATGIKNVTMMEDFFRGHFPGSPIMPGVLILEAMAQVGGITMLYPEENRGKLALFGGMEGVKFKKPVVPGDQLVTKAKITKIHGDFGRLHADGYVDDVLVAKADFTFALQRAENTL</sequence>
<keyword evidence="12" id="KW-1185">Reference proteome</keyword>
<evidence type="ECO:0000256" key="6">
    <source>
        <dbReference type="ARBA" id="ARBA00022556"/>
    </source>
</evidence>
<evidence type="ECO:0000256" key="2">
    <source>
        <dbReference type="ARBA" id="ARBA00004496"/>
    </source>
</evidence>
<name>A0ABV3X5J7_9FIRM</name>
<dbReference type="InterPro" id="IPR013114">
    <property type="entry name" value="FabA_FabZ"/>
</dbReference>
<gene>
    <name evidence="10 11" type="primary">fabZ</name>
    <name evidence="11" type="ORF">QCO44_07470</name>
</gene>
<proteinExistence type="inferred from homology"/>
<comment type="similarity">
    <text evidence="3 10">Belongs to the thioester dehydratase family. FabZ subfamily.</text>
</comment>
<evidence type="ECO:0000256" key="8">
    <source>
        <dbReference type="ARBA" id="ARBA00023239"/>
    </source>
</evidence>
<dbReference type="EMBL" id="JARVLH010000004">
    <property type="protein sequence ID" value="MEX5285474.1"/>
    <property type="molecule type" value="Genomic_DNA"/>
</dbReference>
<accession>A0ABV3X5J7</accession>
<keyword evidence="5 10" id="KW-0444">Lipid biosynthesis</keyword>
<feature type="active site" evidence="10">
    <location>
        <position position="49"/>
    </location>
</feature>
<dbReference type="PANTHER" id="PTHR30272">
    <property type="entry name" value="3-HYDROXYACYL-[ACYL-CARRIER-PROTEIN] DEHYDRATASE"/>
    <property type="match status" value="1"/>
</dbReference>
<evidence type="ECO:0000256" key="10">
    <source>
        <dbReference type="HAMAP-Rule" id="MF_00406"/>
    </source>
</evidence>
<evidence type="ECO:0000313" key="12">
    <source>
        <dbReference type="Proteomes" id="UP001559623"/>
    </source>
</evidence>
<evidence type="ECO:0000313" key="11">
    <source>
        <dbReference type="EMBL" id="MEX5285474.1"/>
    </source>
</evidence>
<comment type="subcellular location">
    <subcellularLocation>
        <location evidence="2 10">Cytoplasm</location>
    </subcellularLocation>
</comment>
<dbReference type="HAMAP" id="MF_00406">
    <property type="entry name" value="FabZ"/>
    <property type="match status" value="1"/>
</dbReference>
<reference evidence="11 12" key="1">
    <citation type="submission" date="2023-04" db="EMBL/GenBank/DDBJ databases">
        <title>Genome Sequence of Selenomonas sputigena ATCC 33150.</title>
        <authorList>
            <person name="Miller D.P."/>
            <person name="Anvari S."/>
            <person name="Polson S.W."/>
            <person name="Macdonald M."/>
            <person name="Mcdowell J.V."/>
        </authorList>
    </citation>
    <scope>NUCLEOTIDE SEQUENCE [LARGE SCALE GENOMIC DNA]</scope>
    <source>
        <strain evidence="11 12">ATCC 33150</strain>
    </source>
</reference>